<dbReference type="GO" id="GO:0005506">
    <property type="term" value="F:iron ion binding"/>
    <property type="evidence" value="ECO:0007669"/>
    <property type="project" value="InterPro"/>
</dbReference>
<evidence type="ECO:0000256" key="4">
    <source>
        <dbReference type="ARBA" id="ARBA00022723"/>
    </source>
</evidence>
<dbReference type="GO" id="GO:0010268">
    <property type="term" value="P:brassinosteroid homeostasis"/>
    <property type="evidence" value="ECO:0007669"/>
    <property type="project" value="TreeGrafter"/>
</dbReference>
<evidence type="ECO:0000256" key="5">
    <source>
        <dbReference type="ARBA" id="ARBA00022989"/>
    </source>
</evidence>
<reference evidence="15" key="1">
    <citation type="submission" date="2019-10" db="EMBL/GenBank/DDBJ databases">
        <authorList>
            <person name="Zhang R."/>
            <person name="Pan Y."/>
            <person name="Wang J."/>
            <person name="Ma R."/>
            <person name="Yu S."/>
        </authorList>
    </citation>
    <scope>NUCLEOTIDE SEQUENCE</scope>
    <source>
        <strain evidence="15">LA-IB0</strain>
        <tissue evidence="15">Leaf</tissue>
    </source>
</reference>
<evidence type="ECO:0000256" key="9">
    <source>
        <dbReference type="ARBA" id="ARBA00037910"/>
    </source>
</evidence>
<dbReference type="GO" id="GO:0016020">
    <property type="term" value="C:membrane"/>
    <property type="evidence" value="ECO:0007669"/>
    <property type="project" value="UniProtKB-SubCell"/>
</dbReference>
<organism evidence="15 16">
    <name type="scientific">Buddleja alternifolia</name>
    <dbReference type="NCBI Taxonomy" id="168488"/>
    <lineage>
        <taxon>Eukaryota</taxon>
        <taxon>Viridiplantae</taxon>
        <taxon>Streptophyta</taxon>
        <taxon>Embryophyta</taxon>
        <taxon>Tracheophyta</taxon>
        <taxon>Spermatophyta</taxon>
        <taxon>Magnoliopsida</taxon>
        <taxon>eudicotyledons</taxon>
        <taxon>Gunneridae</taxon>
        <taxon>Pentapetalae</taxon>
        <taxon>asterids</taxon>
        <taxon>lamiids</taxon>
        <taxon>Lamiales</taxon>
        <taxon>Scrophulariaceae</taxon>
        <taxon>Buddlejeae</taxon>
        <taxon>Buddleja</taxon>
    </lineage>
</organism>
<evidence type="ECO:0000256" key="2">
    <source>
        <dbReference type="ARBA" id="ARBA00004972"/>
    </source>
</evidence>
<evidence type="ECO:0000256" key="10">
    <source>
        <dbReference type="ARBA" id="ARBA00052777"/>
    </source>
</evidence>
<dbReference type="Proteomes" id="UP000826271">
    <property type="component" value="Unassembled WGS sequence"/>
</dbReference>
<evidence type="ECO:0000313" key="15">
    <source>
        <dbReference type="EMBL" id="KAG8384899.1"/>
    </source>
</evidence>
<keyword evidence="3" id="KW-0812">Transmembrane</keyword>
<evidence type="ECO:0000256" key="14">
    <source>
        <dbReference type="PIRSR" id="PIRSR602401-1"/>
    </source>
</evidence>
<keyword evidence="16" id="KW-1185">Reference proteome</keyword>
<dbReference type="InterPro" id="IPR036396">
    <property type="entry name" value="Cyt_P450_sf"/>
</dbReference>
<evidence type="ECO:0000256" key="1">
    <source>
        <dbReference type="ARBA" id="ARBA00004167"/>
    </source>
</evidence>
<comment type="subcellular location">
    <subcellularLocation>
        <location evidence="1">Membrane</location>
        <topology evidence="1">Single-pass membrane protein</topology>
    </subcellularLocation>
</comment>
<name>A0AAV6XPJ4_9LAMI</name>
<evidence type="ECO:0000256" key="8">
    <source>
        <dbReference type="ARBA" id="ARBA00023136"/>
    </source>
</evidence>
<dbReference type="GO" id="GO:0020037">
    <property type="term" value="F:heme binding"/>
    <property type="evidence" value="ECO:0007669"/>
    <property type="project" value="InterPro"/>
</dbReference>
<dbReference type="InterPro" id="IPR001128">
    <property type="entry name" value="Cyt_P450"/>
</dbReference>
<dbReference type="PANTHER" id="PTHR24286:SF159">
    <property type="entry name" value="CYTOCHROME P450, FAMILY 724, SUBFAMILY A, POLYPEPTIDE 1"/>
    <property type="match status" value="1"/>
</dbReference>
<comment type="caution">
    <text evidence="15">The sequence shown here is derived from an EMBL/GenBank/DDBJ whole genome shotgun (WGS) entry which is preliminary data.</text>
</comment>
<dbReference type="GO" id="GO:0016132">
    <property type="term" value="P:brassinosteroid biosynthetic process"/>
    <property type="evidence" value="ECO:0007669"/>
    <property type="project" value="TreeGrafter"/>
</dbReference>
<dbReference type="EMBL" id="WHWC01000004">
    <property type="protein sequence ID" value="KAG8384899.1"/>
    <property type="molecule type" value="Genomic_DNA"/>
</dbReference>
<evidence type="ECO:0000256" key="7">
    <source>
        <dbReference type="ARBA" id="ARBA00023004"/>
    </source>
</evidence>
<dbReference type="FunFam" id="1.10.630.10:FF:000057">
    <property type="entry name" value="Cytochrome P450 724B1"/>
    <property type="match status" value="1"/>
</dbReference>
<evidence type="ECO:0000313" key="16">
    <source>
        <dbReference type="Proteomes" id="UP000826271"/>
    </source>
</evidence>
<comment type="cofactor">
    <cofactor evidence="14">
        <name>heme</name>
        <dbReference type="ChEBI" id="CHEBI:30413"/>
    </cofactor>
</comment>
<sequence length="471" mass="53761">MAAFLPLICTLLLGIVFIFKFFGISIFKEKSPTGLPNGNMGWPLIGETLGFLKSHNSNSIGTFLQEHCSRYGRIFKSHLFGRPTIVSCDLELNIFILQNEGRLFQSSYPKPVHDILGKLSMMLVSGEIHKKLRSIAVSFINASKSRPDFLHYVDNSSISLVDSWKSKRQVFFFKEAKEFTFYIMLKNLLNMDPEDSVAAKILEDFLTFMKGFVSLPLQIPGTAYAKAVKARRRISLTLQDIIMKKRENMMSGTNARDFVDELLAEVCLNDEERVSILLDLLLAGYETTSGLLALVVYFLAHSPSSLQSLQEEHQVLRKTKKEGEPLNWEDYKKMEFTSHVINEALRCGNLVKFVHREALKDVQFKEYVIPGGWQVLPILSAPHLDPSLHQHSLEFNPWRWADPSTNRKVTPYGGGLRICPGTEIGKLEIAFFLHHFVLNLRWKTEVDESPILCPYLDFKRGLVLEIEQIEE</sequence>
<keyword evidence="4 14" id="KW-0479">Metal-binding</keyword>
<protein>
    <recommendedName>
        <fullName evidence="12">Cytochrome P450 724B1</fullName>
    </recommendedName>
    <alternativeName>
        <fullName evidence="13">(22S)-22-hydroxycampesterol synthase</fullName>
    </alternativeName>
</protein>
<comment type="pathway">
    <text evidence="9">Plant hormone biosynthesis; brassinosteroid biosynthesis.</text>
</comment>
<evidence type="ECO:0000256" key="12">
    <source>
        <dbReference type="ARBA" id="ARBA00067336"/>
    </source>
</evidence>
<proteinExistence type="predicted"/>
<gene>
    <name evidence="15" type="ORF">BUALT_Bualt04G0166200</name>
</gene>
<dbReference type="AlphaFoldDB" id="A0AAV6XPJ4"/>
<dbReference type="Gene3D" id="1.10.630.10">
    <property type="entry name" value="Cytochrome P450"/>
    <property type="match status" value="1"/>
</dbReference>
<keyword evidence="6" id="KW-0560">Oxidoreductase</keyword>
<evidence type="ECO:0000256" key="6">
    <source>
        <dbReference type="ARBA" id="ARBA00023002"/>
    </source>
</evidence>
<dbReference type="CDD" id="cd11043">
    <property type="entry name" value="CYP90-like"/>
    <property type="match status" value="1"/>
</dbReference>
<comment type="catalytic activity">
    <reaction evidence="10">
        <text>campesterol + reduced [NADPH--hemoprotein reductase] + O2 = (22S)-22-hydroxycampesterol + oxidized [NADPH--hemoprotein reductase] + H2O + H(+)</text>
        <dbReference type="Rhea" id="RHEA:69835"/>
        <dbReference type="Rhea" id="RHEA-COMP:11964"/>
        <dbReference type="Rhea" id="RHEA-COMP:11965"/>
        <dbReference type="ChEBI" id="CHEBI:15377"/>
        <dbReference type="ChEBI" id="CHEBI:15378"/>
        <dbReference type="ChEBI" id="CHEBI:15379"/>
        <dbReference type="ChEBI" id="CHEBI:28623"/>
        <dbReference type="ChEBI" id="CHEBI:57618"/>
        <dbReference type="ChEBI" id="CHEBI:58210"/>
        <dbReference type="ChEBI" id="CHEBI:72331"/>
    </reaction>
    <physiologicalReaction direction="left-to-right" evidence="10">
        <dbReference type="Rhea" id="RHEA:69836"/>
    </physiologicalReaction>
</comment>
<evidence type="ECO:0000256" key="3">
    <source>
        <dbReference type="ARBA" id="ARBA00022692"/>
    </source>
</evidence>
<dbReference type="GO" id="GO:0004497">
    <property type="term" value="F:monooxygenase activity"/>
    <property type="evidence" value="ECO:0007669"/>
    <property type="project" value="InterPro"/>
</dbReference>
<dbReference type="PANTHER" id="PTHR24286">
    <property type="entry name" value="CYTOCHROME P450 26"/>
    <property type="match status" value="1"/>
</dbReference>
<keyword evidence="8" id="KW-0472">Membrane</keyword>
<evidence type="ECO:0000256" key="11">
    <source>
        <dbReference type="ARBA" id="ARBA00060577"/>
    </source>
</evidence>
<dbReference type="InterPro" id="IPR002401">
    <property type="entry name" value="Cyt_P450_E_grp-I"/>
</dbReference>
<keyword evidence="7 14" id="KW-0408">Iron</keyword>
<keyword evidence="14" id="KW-0349">Heme</keyword>
<dbReference type="GO" id="GO:0016705">
    <property type="term" value="F:oxidoreductase activity, acting on paired donors, with incorporation or reduction of molecular oxygen"/>
    <property type="evidence" value="ECO:0007669"/>
    <property type="project" value="InterPro"/>
</dbReference>
<dbReference type="PRINTS" id="PR00463">
    <property type="entry name" value="EP450I"/>
</dbReference>
<dbReference type="PRINTS" id="PR00385">
    <property type="entry name" value="P450"/>
</dbReference>
<evidence type="ECO:0000256" key="13">
    <source>
        <dbReference type="ARBA" id="ARBA00077474"/>
    </source>
</evidence>
<dbReference type="GO" id="GO:0016125">
    <property type="term" value="P:sterol metabolic process"/>
    <property type="evidence" value="ECO:0007669"/>
    <property type="project" value="TreeGrafter"/>
</dbReference>
<comment type="pathway">
    <text evidence="2">Hormone biosynthesis.</text>
</comment>
<accession>A0AAV6XPJ4</accession>
<dbReference type="Pfam" id="PF00067">
    <property type="entry name" value="p450"/>
    <property type="match status" value="1"/>
</dbReference>
<keyword evidence="5" id="KW-1133">Transmembrane helix</keyword>
<comment type="pathway">
    <text evidence="11">Steroid biosynthesis.</text>
</comment>
<feature type="binding site" description="axial binding residue" evidence="14">
    <location>
        <position position="419"/>
    </location>
    <ligand>
        <name>heme</name>
        <dbReference type="ChEBI" id="CHEBI:30413"/>
    </ligand>
    <ligandPart>
        <name>Fe</name>
        <dbReference type="ChEBI" id="CHEBI:18248"/>
    </ligandPart>
</feature>
<dbReference type="SUPFAM" id="SSF48264">
    <property type="entry name" value="Cytochrome P450"/>
    <property type="match status" value="1"/>
</dbReference>